<evidence type="ECO:0000256" key="1">
    <source>
        <dbReference type="SAM" id="Phobius"/>
    </source>
</evidence>
<accession>A0AAW4L5Y1</accession>
<protein>
    <submittedName>
        <fullName evidence="2">Uncharacterized protein</fullName>
    </submittedName>
</protein>
<name>A0AAW4L5Y1_9BACT</name>
<gene>
    <name evidence="2" type="ORF">KI809_14835</name>
</gene>
<sequence length="106" mass="11468">MTVEQESTLRTLLAAISGFFICLALLIAVLNMSIMAGNRRKRGESGDRPASFIPILSLLFAGAAYYTGKSVLGFWPLAATLADPATWSIISLPFYLLSKAVQRKEG</sequence>
<reference evidence="2 3" key="1">
    <citation type="submission" date="2021-05" db="EMBL/GenBank/DDBJ databases">
        <title>The draft genome of Geobacter pelophilus DSM 12255.</title>
        <authorList>
            <person name="Xu Z."/>
            <person name="Masuda Y."/>
            <person name="Itoh H."/>
            <person name="Senoo K."/>
        </authorList>
    </citation>
    <scope>NUCLEOTIDE SEQUENCE [LARGE SCALE GENOMIC DNA]</scope>
    <source>
        <strain evidence="2 3">DSM 12255</strain>
    </source>
</reference>
<comment type="caution">
    <text evidence="2">The sequence shown here is derived from an EMBL/GenBank/DDBJ whole genome shotgun (WGS) entry which is preliminary data.</text>
</comment>
<keyword evidence="3" id="KW-1185">Reference proteome</keyword>
<keyword evidence="1" id="KW-1133">Transmembrane helix</keyword>
<keyword evidence="1" id="KW-0812">Transmembrane</keyword>
<evidence type="ECO:0000313" key="2">
    <source>
        <dbReference type="EMBL" id="MBT0665582.1"/>
    </source>
</evidence>
<feature type="transmembrane region" description="Helical" evidence="1">
    <location>
        <begin position="49"/>
        <end position="68"/>
    </location>
</feature>
<feature type="transmembrane region" description="Helical" evidence="1">
    <location>
        <begin position="74"/>
        <end position="97"/>
    </location>
</feature>
<keyword evidence="1" id="KW-0472">Membrane</keyword>
<evidence type="ECO:0000313" key="3">
    <source>
        <dbReference type="Proteomes" id="UP000811899"/>
    </source>
</evidence>
<dbReference type="RefSeq" id="WP_214172356.1">
    <property type="nucleotide sequence ID" value="NZ_JAHCVJ010000006.1"/>
</dbReference>
<dbReference type="Proteomes" id="UP000811899">
    <property type="component" value="Unassembled WGS sequence"/>
</dbReference>
<proteinExistence type="predicted"/>
<dbReference type="EMBL" id="JAHCVJ010000006">
    <property type="protein sequence ID" value="MBT0665582.1"/>
    <property type="molecule type" value="Genomic_DNA"/>
</dbReference>
<feature type="transmembrane region" description="Helical" evidence="1">
    <location>
        <begin position="12"/>
        <end position="37"/>
    </location>
</feature>
<organism evidence="2 3">
    <name type="scientific">Geoanaerobacter pelophilus</name>
    <dbReference type="NCBI Taxonomy" id="60036"/>
    <lineage>
        <taxon>Bacteria</taxon>
        <taxon>Pseudomonadati</taxon>
        <taxon>Thermodesulfobacteriota</taxon>
        <taxon>Desulfuromonadia</taxon>
        <taxon>Geobacterales</taxon>
        <taxon>Geobacteraceae</taxon>
        <taxon>Geoanaerobacter</taxon>
    </lineage>
</organism>
<dbReference type="AlphaFoldDB" id="A0AAW4L5Y1"/>